<feature type="domain" description="Flavodoxin-like fold" evidence="7">
    <location>
        <begin position="1"/>
        <end position="196"/>
    </location>
</feature>
<name>A0ABU5AA15_9HYPH</name>
<comment type="cofactor">
    <cofactor evidence="6">
        <name>FMN</name>
        <dbReference type="ChEBI" id="CHEBI:58210"/>
    </cofactor>
    <text evidence="6">Binds 1 FMN per subunit.</text>
</comment>
<evidence type="ECO:0000256" key="3">
    <source>
        <dbReference type="ARBA" id="ARBA00023002"/>
    </source>
</evidence>
<organism evidence="8 9">
    <name type="scientific">Mesorhizobium vachelliae</name>
    <dbReference type="NCBI Taxonomy" id="3072309"/>
    <lineage>
        <taxon>Bacteria</taxon>
        <taxon>Pseudomonadati</taxon>
        <taxon>Pseudomonadota</taxon>
        <taxon>Alphaproteobacteria</taxon>
        <taxon>Hyphomicrobiales</taxon>
        <taxon>Phyllobacteriaceae</taxon>
        <taxon>Mesorhizobium</taxon>
    </lineage>
</organism>
<keyword evidence="4 6" id="KW-0520">NAD</keyword>
<comment type="subunit">
    <text evidence="6">Homodimer.</text>
</comment>
<protein>
    <recommendedName>
        <fullName evidence="6">FMN dependent NADH:quinone oxidoreductase</fullName>
        <ecNumber evidence="6">1.6.5.-</ecNumber>
    </recommendedName>
    <alternativeName>
        <fullName evidence="6">Azo-dye reductase</fullName>
    </alternativeName>
    <alternativeName>
        <fullName evidence="6">FMN-dependent NADH-azo compound oxidoreductase</fullName>
    </alternativeName>
    <alternativeName>
        <fullName evidence="6">FMN-dependent NADH-azoreductase</fullName>
        <ecNumber evidence="6">1.7.1.17</ecNumber>
    </alternativeName>
</protein>
<comment type="caution">
    <text evidence="8">The sequence shown here is derived from an EMBL/GenBank/DDBJ whole genome shotgun (WGS) entry which is preliminary data.</text>
</comment>
<dbReference type="Proteomes" id="UP001285154">
    <property type="component" value="Unassembled WGS sequence"/>
</dbReference>
<dbReference type="HAMAP" id="MF_01216">
    <property type="entry name" value="Azoreductase_type1"/>
    <property type="match status" value="1"/>
</dbReference>
<keyword evidence="9" id="KW-1185">Reference proteome</keyword>
<feature type="binding site" evidence="6">
    <location>
        <begin position="93"/>
        <end position="96"/>
    </location>
    <ligand>
        <name>FMN</name>
        <dbReference type="ChEBI" id="CHEBI:58210"/>
    </ligand>
</feature>
<proteinExistence type="inferred from homology"/>
<evidence type="ECO:0000256" key="4">
    <source>
        <dbReference type="ARBA" id="ARBA00023027"/>
    </source>
</evidence>
<comment type="similarity">
    <text evidence="6">Belongs to the azoreductase type 1 family.</text>
</comment>
<dbReference type="PANTHER" id="PTHR43741:SF4">
    <property type="entry name" value="FMN-DEPENDENT NADH:QUINONE OXIDOREDUCTASE"/>
    <property type="match status" value="1"/>
</dbReference>
<keyword evidence="1 6" id="KW-0285">Flavoprotein</keyword>
<dbReference type="InterPro" id="IPR003680">
    <property type="entry name" value="Flavodoxin_fold"/>
</dbReference>
<comment type="function">
    <text evidence="6">Quinone reductase that provides resistance to thiol-specific stress caused by electrophilic quinones.</text>
</comment>
<evidence type="ECO:0000256" key="2">
    <source>
        <dbReference type="ARBA" id="ARBA00022643"/>
    </source>
</evidence>
<evidence type="ECO:0000256" key="1">
    <source>
        <dbReference type="ARBA" id="ARBA00022630"/>
    </source>
</evidence>
<evidence type="ECO:0000256" key="6">
    <source>
        <dbReference type="HAMAP-Rule" id="MF_01216"/>
    </source>
</evidence>
<feature type="binding site" evidence="6">
    <location>
        <position position="9"/>
    </location>
    <ligand>
        <name>FMN</name>
        <dbReference type="ChEBI" id="CHEBI:58210"/>
    </ligand>
</feature>
<dbReference type="Gene3D" id="3.40.50.360">
    <property type="match status" value="1"/>
</dbReference>
<gene>
    <name evidence="6" type="primary">azoR</name>
    <name evidence="8" type="ORF">RFM42_26355</name>
</gene>
<keyword evidence="3 6" id="KW-0560">Oxidoreductase</keyword>
<dbReference type="SUPFAM" id="SSF52218">
    <property type="entry name" value="Flavoproteins"/>
    <property type="match status" value="1"/>
</dbReference>
<evidence type="ECO:0000313" key="9">
    <source>
        <dbReference type="Proteomes" id="UP001285154"/>
    </source>
</evidence>
<dbReference type="EMBL" id="JAVIIQ010000013">
    <property type="protein sequence ID" value="MDX8534540.1"/>
    <property type="molecule type" value="Genomic_DNA"/>
</dbReference>
<dbReference type="InterPro" id="IPR023048">
    <property type="entry name" value="NADH:quinone_OxRdtase_FMN_depd"/>
</dbReference>
<dbReference type="Pfam" id="PF02525">
    <property type="entry name" value="Flavodoxin_2"/>
    <property type="match status" value="1"/>
</dbReference>
<dbReference type="InterPro" id="IPR029039">
    <property type="entry name" value="Flavoprotein-like_sf"/>
</dbReference>
<dbReference type="InterPro" id="IPR050104">
    <property type="entry name" value="FMN-dep_NADH:Q_OxRdtase_AzoR1"/>
</dbReference>
<evidence type="ECO:0000259" key="7">
    <source>
        <dbReference type="Pfam" id="PF02525"/>
    </source>
</evidence>
<comment type="catalytic activity">
    <reaction evidence="6">
        <text>2 a quinone + NADH + H(+) = 2 a 1,4-benzosemiquinone + NAD(+)</text>
        <dbReference type="Rhea" id="RHEA:65952"/>
        <dbReference type="ChEBI" id="CHEBI:15378"/>
        <dbReference type="ChEBI" id="CHEBI:57540"/>
        <dbReference type="ChEBI" id="CHEBI:57945"/>
        <dbReference type="ChEBI" id="CHEBI:132124"/>
        <dbReference type="ChEBI" id="CHEBI:134225"/>
    </reaction>
</comment>
<comment type="catalytic activity">
    <reaction evidence="5">
        <text>N,N-dimethyl-1,4-phenylenediamine + anthranilate + 2 NAD(+) = 2-(4-dimethylaminophenyl)diazenylbenzoate + 2 NADH + 2 H(+)</text>
        <dbReference type="Rhea" id="RHEA:55872"/>
        <dbReference type="ChEBI" id="CHEBI:15378"/>
        <dbReference type="ChEBI" id="CHEBI:15783"/>
        <dbReference type="ChEBI" id="CHEBI:16567"/>
        <dbReference type="ChEBI" id="CHEBI:57540"/>
        <dbReference type="ChEBI" id="CHEBI:57945"/>
        <dbReference type="ChEBI" id="CHEBI:71579"/>
        <dbReference type="EC" id="1.7.1.17"/>
    </reaction>
    <physiologicalReaction direction="right-to-left" evidence="5">
        <dbReference type="Rhea" id="RHEA:55874"/>
    </physiologicalReaction>
</comment>
<evidence type="ECO:0000313" key="8">
    <source>
        <dbReference type="EMBL" id="MDX8534540.1"/>
    </source>
</evidence>
<dbReference type="EC" id="1.7.1.17" evidence="6"/>
<dbReference type="PANTHER" id="PTHR43741">
    <property type="entry name" value="FMN-DEPENDENT NADH-AZOREDUCTASE 1"/>
    <property type="match status" value="1"/>
</dbReference>
<comment type="caution">
    <text evidence="6">Lacks conserved residue(s) required for the propagation of feature annotation.</text>
</comment>
<evidence type="ECO:0000256" key="5">
    <source>
        <dbReference type="ARBA" id="ARBA00048542"/>
    </source>
</evidence>
<keyword evidence="2 6" id="KW-0288">FMN</keyword>
<dbReference type="EC" id="1.6.5.-" evidence="6"/>
<comment type="function">
    <text evidence="6">Also exhibits azoreductase activity. Catalyzes the reductive cleavage of the azo bond in aromatic azo compounds to the corresponding amines.</text>
</comment>
<dbReference type="RefSeq" id="WP_320252142.1">
    <property type="nucleotide sequence ID" value="NZ_JAVIIQ010000013.1"/>
</dbReference>
<accession>A0ABU5AA15</accession>
<sequence>MNILHIDVSPRQESHSRQLSKAIVEKLLEVAPEASITRRDLGTEPLPHTVALYAGALASPATLAAPPKGALDVSEALIREVEAADVIVIGTPMYNFTVPSALKAWIDQILRVGRTMKSTPAGKVGMLRDRPVFIGVASGGVFTGDRANQPDFLTPYLSLALRSVGLKTQQFLPLQATAFLDRDQAPLAREKALAAIDLTPVADLRDGDAWPAVLSGAGRSYRDVRPAPGSVAPAMFSGTPQALGAPAS</sequence>
<reference evidence="8 9" key="1">
    <citation type="submission" date="2023-08" db="EMBL/GenBank/DDBJ databases">
        <title>Implementing the SeqCode for naming new Mesorhizobium species isolated from Vachellia karroo root nodules.</title>
        <authorList>
            <person name="Van Lill M."/>
        </authorList>
    </citation>
    <scope>NUCLEOTIDE SEQUENCE [LARGE SCALE GENOMIC DNA]</scope>
    <source>
        <strain evidence="8 9">VK25D</strain>
    </source>
</reference>
<feature type="binding site" evidence="6">
    <location>
        <begin position="14"/>
        <end position="16"/>
    </location>
    <ligand>
        <name>FMN</name>
        <dbReference type="ChEBI" id="CHEBI:58210"/>
    </ligand>
</feature>